<evidence type="ECO:0000313" key="1">
    <source>
        <dbReference type="EMBL" id="JAD35152.1"/>
    </source>
</evidence>
<dbReference type="EMBL" id="GBRH01262743">
    <property type="protein sequence ID" value="JAD35152.1"/>
    <property type="molecule type" value="Transcribed_RNA"/>
</dbReference>
<accession>A0A0A8ZJY4</accession>
<reference evidence="1" key="1">
    <citation type="submission" date="2014-09" db="EMBL/GenBank/DDBJ databases">
        <authorList>
            <person name="Magalhaes I.L.F."/>
            <person name="Oliveira U."/>
            <person name="Santos F.R."/>
            <person name="Vidigal T.H.D.A."/>
            <person name="Brescovit A.D."/>
            <person name="Santos A.J."/>
        </authorList>
    </citation>
    <scope>NUCLEOTIDE SEQUENCE</scope>
    <source>
        <tissue evidence="1">Shoot tissue taken approximately 20 cm above the soil surface</tissue>
    </source>
</reference>
<proteinExistence type="predicted"/>
<protein>
    <submittedName>
        <fullName evidence="1">Uncharacterized protein</fullName>
    </submittedName>
</protein>
<reference evidence="1" key="2">
    <citation type="journal article" date="2015" name="Data Brief">
        <title>Shoot transcriptome of the giant reed, Arundo donax.</title>
        <authorList>
            <person name="Barrero R.A."/>
            <person name="Guerrero F.D."/>
            <person name="Moolhuijzen P."/>
            <person name="Goolsby J.A."/>
            <person name="Tidwell J."/>
            <person name="Bellgard S.E."/>
            <person name="Bellgard M.I."/>
        </authorList>
    </citation>
    <scope>NUCLEOTIDE SEQUENCE</scope>
    <source>
        <tissue evidence="1">Shoot tissue taken approximately 20 cm above the soil surface</tissue>
    </source>
</reference>
<name>A0A0A8ZJY4_ARUDO</name>
<sequence>MLLLHCICSHYIGRT</sequence>
<organism evidence="1">
    <name type="scientific">Arundo donax</name>
    <name type="common">Giant reed</name>
    <name type="synonym">Donax arundinaceus</name>
    <dbReference type="NCBI Taxonomy" id="35708"/>
    <lineage>
        <taxon>Eukaryota</taxon>
        <taxon>Viridiplantae</taxon>
        <taxon>Streptophyta</taxon>
        <taxon>Embryophyta</taxon>
        <taxon>Tracheophyta</taxon>
        <taxon>Spermatophyta</taxon>
        <taxon>Magnoliopsida</taxon>
        <taxon>Liliopsida</taxon>
        <taxon>Poales</taxon>
        <taxon>Poaceae</taxon>
        <taxon>PACMAD clade</taxon>
        <taxon>Arundinoideae</taxon>
        <taxon>Arundineae</taxon>
        <taxon>Arundo</taxon>
    </lineage>
</organism>